<feature type="chain" id="PRO_5046822057" evidence="2">
    <location>
        <begin position="20"/>
        <end position="521"/>
    </location>
</feature>
<keyword evidence="1 2" id="KW-0732">Signal</keyword>
<reference evidence="3 4" key="1">
    <citation type="submission" date="2022-09" db="EMBL/GenBank/DDBJ databases">
        <authorList>
            <person name="Han X.L."/>
            <person name="Wang Q."/>
            <person name="Lu T."/>
        </authorList>
    </citation>
    <scope>NUCLEOTIDE SEQUENCE [LARGE SCALE GENOMIC DNA]</scope>
    <source>
        <strain evidence="3 4">WQ 127069</strain>
    </source>
</reference>
<comment type="caution">
    <text evidence="3">The sequence shown here is derived from an EMBL/GenBank/DDBJ whole genome shotgun (WGS) entry which is preliminary data.</text>
</comment>
<gene>
    <name evidence="3" type="ORF">OB236_18540</name>
</gene>
<evidence type="ECO:0000256" key="1">
    <source>
        <dbReference type="ARBA" id="ARBA00022729"/>
    </source>
</evidence>
<keyword evidence="4" id="KW-1185">Reference proteome</keyword>
<evidence type="ECO:0000256" key="2">
    <source>
        <dbReference type="SAM" id="SignalP"/>
    </source>
</evidence>
<protein>
    <submittedName>
        <fullName evidence="3">Extracellular solute-binding protein</fullName>
    </submittedName>
</protein>
<dbReference type="PROSITE" id="PS51257">
    <property type="entry name" value="PROKAR_LIPOPROTEIN"/>
    <property type="match status" value="1"/>
</dbReference>
<dbReference type="Gene3D" id="3.40.190.10">
    <property type="entry name" value="Periplasmic binding protein-like II"/>
    <property type="match status" value="2"/>
</dbReference>
<dbReference type="PANTHER" id="PTHR43649:SF33">
    <property type="entry name" value="POLYGALACTURONAN_RHAMNOGALACTURONAN-BINDING PROTEIN YTCQ"/>
    <property type="match status" value="1"/>
</dbReference>
<dbReference type="PANTHER" id="PTHR43649">
    <property type="entry name" value="ARABINOSE-BINDING PROTEIN-RELATED"/>
    <property type="match status" value="1"/>
</dbReference>
<dbReference type="SUPFAM" id="SSF53850">
    <property type="entry name" value="Periplasmic binding protein-like II"/>
    <property type="match status" value="1"/>
</dbReference>
<evidence type="ECO:0000313" key="3">
    <source>
        <dbReference type="EMBL" id="MCU6794105.1"/>
    </source>
</evidence>
<organism evidence="3 4">
    <name type="scientific">Paenibacillus baimaensis</name>
    <dbReference type="NCBI Taxonomy" id="2982185"/>
    <lineage>
        <taxon>Bacteria</taxon>
        <taxon>Bacillati</taxon>
        <taxon>Bacillota</taxon>
        <taxon>Bacilli</taxon>
        <taxon>Bacillales</taxon>
        <taxon>Paenibacillaceae</taxon>
        <taxon>Paenibacillus</taxon>
    </lineage>
</organism>
<feature type="signal peptide" evidence="2">
    <location>
        <begin position="1"/>
        <end position="19"/>
    </location>
</feature>
<dbReference type="EMBL" id="JAOQIO010000077">
    <property type="protein sequence ID" value="MCU6794105.1"/>
    <property type="molecule type" value="Genomic_DNA"/>
</dbReference>
<dbReference type="InterPro" id="IPR050490">
    <property type="entry name" value="Bact_solute-bd_prot1"/>
</dbReference>
<dbReference type="Proteomes" id="UP001652445">
    <property type="component" value="Unassembled WGS sequence"/>
</dbReference>
<evidence type="ECO:0000313" key="4">
    <source>
        <dbReference type="Proteomes" id="UP001652445"/>
    </source>
</evidence>
<sequence>MKKTWGVILVSALAAGSLAGCGDASKDNKQGGQASADTKPVKFSLSLPVTTNAGYQGTVTDWENNKLVKKLEELTNTDLSVRILEDSKMGIMFAGNDIPDVVGSIGTPTGKSMSGSVEAGVFMPLDDLLKQYAPNLMKKVPKAAWDAVSYDGKIYAIPDYLSNPSRRGTYIRTDLLEKTGMKAPQTVDEFLDVLRAFKKAGVENPYQMRENFKYADTFLGAFDVLPYKDQFEVVNGQVQPKFFDVENMQKALQTYKTMFDEGLIPKDFATISSSDYSKNINSGKSGSWSSNGAGLISFRTAIAQANPAAKVDIISSPKGPEGKSGYFYYTPVVRSFYVNAKVDKDKAAKIIKFYDWMASAEAEKFFTFGIEGQNYTVDNGKINYKIPTSKEEQEEESFRAGTLWMGQDATLNPPRKRLELDQNGKDQLAVFDNVLDKEGLPGIGFYPDLATFSKYPDLASPQPDVGPKLIIDHMIKMIYGKEPISDWPKVIEEYKTKGGNDILKEANERYTKKIGVLDIKK</sequence>
<dbReference type="RefSeq" id="WP_076234055.1">
    <property type="nucleotide sequence ID" value="NZ_JAOQIO010000077.1"/>
</dbReference>
<proteinExistence type="predicted"/>
<name>A0ABT2UHI9_9BACL</name>
<accession>A0ABT2UHI9</accession>